<organism evidence="2 3">
    <name type="scientific">Ascaris lumbricoides</name>
    <name type="common">Giant roundworm</name>
    <dbReference type="NCBI Taxonomy" id="6252"/>
    <lineage>
        <taxon>Eukaryota</taxon>
        <taxon>Metazoa</taxon>
        <taxon>Ecdysozoa</taxon>
        <taxon>Nematoda</taxon>
        <taxon>Chromadorea</taxon>
        <taxon>Rhabditida</taxon>
        <taxon>Spirurina</taxon>
        <taxon>Ascaridomorpha</taxon>
        <taxon>Ascaridoidea</taxon>
        <taxon>Ascarididae</taxon>
        <taxon>Ascaris</taxon>
    </lineage>
</organism>
<reference evidence="3" key="1">
    <citation type="submission" date="2017-02" db="UniProtKB">
        <authorList>
            <consortium name="WormBaseParasite"/>
        </authorList>
    </citation>
    <scope>IDENTIFICATION</scope>
</reference>
<keyword evidence="1" id="KW-0472">Membrane</keyword>
<name>A0A0M3ISK6_ASCLU</name>
<accession>A0A0M3ISK6</accession>
<evidence type="ECO:0000313" key="2">
    <source>
        <dbReference type="Proteomes" id="UP000036681"/>
    </source>
</evidence>
<dbReference type="Proteomes" id="UP000036681">
    <property type="component" value="Unplaced"/>
</dbReference>
<feature type="transmembrane region" description="Helical" evidence="1">
    <location>
        <begin position="89"/>
        <end position="113"/>
    </location>
</feature>
<protein>
    <submittedName>
        <fullName evidence="3">EFNB2</fullName>
    </submittedName>
</protein>
<sequence length="246" mass="27054">MKLLHPLQPVQHKSTVEGNLLKRIEKAEKAVVVTAERSCKLFAAESSATLAGKLRPWLRLNRVTDDVNIENDHSESIGVFSSRFKTASVALIAIAIAIAAGALVAICVICLCYSRYKGKQRSIHSYPTIYPVPKLGTIFLPTPTIGASHDKMYETQMLELPISEDDFTLKGGYRNSLCSAQESSTRQTYCSYGRSSSRGNGEGDFSIEESMYAVNVPGRIDPVTKRIQTLVIPAPDYPTNQKKSIL</sequence>
<evidence type="ECO:0000256" key="1">
    <source>
        <dbReference type="SAM" id="Phobius"/>
    </source>
</evidence>
<evidence type="ECO:0000313" key="3">
    <source>
        <dbReference type="WBParaSite" id="ALUE_0002173401-mRNA-1"/>
    </source>
</evidence>
<dbReference type="WBParaSite" id="ALUE_0002173401-mRNA-1">
    <property type="protein sequence ID" value="ALUE_0002173401-mRNA-1"/>
    <property type="gene ID" value="ALUE_0002173401"/>
</dbReference>
<dbReference type="AlphaFoldDB" id="A0A0M3ISK6"/>
<keyword evidence="1" id="KW-0812">Transmembrane</keyword>
<keyword evidence="1" id="KW-1133">Transmembrane helix</keyword>
<proteinExistence type="predicted"/>
<keyword evidence="2" id="KW-1185">Reference proteome</keyword>